<dbReference type="Pfam" id="PF13855">
    <property type="entry name" value="LRR_8"/>
    <property type="match status" value="1"/>
</dbReference>
<dbReference type="InterPro" id="IPR027417">
    <property type="entry name" value="P-loop_NTPase"/>
</dbReference>
<dbReference type="InterPro" id="IPR001611">
    <property type="entry name" value="Leu-rich_rpt"/>
</dbReference>
<dbReference type="PANTHER" id="PTHR48060:SF21">
    <property type="entry name" value="L DOMAIN-LIKE PROTEIN"/>
    <property type="match status" value="1"/>
</dbReference>
<dbReference type="PANTHER" id="PTHR48060">
    <property type="entry name" value="DNA DAMAGE-REPAIR/TOLERATION PROTEIN DRT100"/>
    <property type="match status" value="1"/>
</dbReference>
<evidence type="ECO:0000256" key="2">
    <source>
        <dbReference type="ARBA" id="ARBA00022737"/>
    </source>
</evidence>
<dbReference type="SUPFAM" id="SSF52058">
    <property type="entry name" value="L domain-like"/>
    <property type="match status" value="1"/>
</dbReference>
<dbReference type="Gene3D" id="3.80.10.10">
    <property type="entry name" value="Ribonuclease Inhibitor"/>
    <property type="match status" value="1"/>
</dbReference>
<accession>D7FUC3</accession>
<dbReference type="InterPro" id="IPR053211">
    <property type="entry name" value="DNA_repair-toleration"/>
</dbReference>
<protein>
    <submittedName>
        <fullName evidence="3">LRR-GTPase of the ROCO family</fullName>
    </submittedName>
</protein>
<keyword evidence="1" id="KW-0732">Signal</keyword>
<gene>
    <name evidence="3" type="ORF">Esi_0027_0029</name>
</gene>
<evidence type="ECO:0000256" key="1">
    <source>
        <dbReference type="ARBA" id="ARBA00022729"/>
    </source>
</evidence>
<sequence>MADTDRGALKALFRSTGGVRWKRKDNWDTAADLHVATWLGVEVNHQGRVMKLSLDKNNLQGPMPAELGALAELKELWLHINKLEGPITPELGSLATLRLLYLGGNQLCGCIPGALGFLSNLEVLRLENNQLSGPIPQELGKLTALRYLNLSENKLSGPIPKELGALTDLKRIVLFDNQLTALWDHTHYLQDIVHEEGAHGMSGGRIPSQLCRLLDVLDRAEGGVLSLEDNPWAEPPESIVAKGPKSIRGYFEDLYAEPCRVERSSVKVILVGQEGAGKTSLRQSMKTNEATPTGDWKEESTVFADVEPMELEGSSVRVYDCAGQAAYTGLLQMFLTPRSVCVLVCNAEAFGQQRANDTGGQIMEDCRKLEELRVCEWLRSIARRVPDNDAILVATKCDLVGGNAAEVGRRMEQACRMWLASWVRNGMQPVRLEHGVGLTSCRPTRFGEHGERGTANHTVEGGWVCDWRGHIGDDSAPGLLHRLVNKPDGGGLRGTQLVLPRSWDIALTVLEALESGRDPVEVVMHKLGNVGRGDAAEMTAANAGGYQGITVEDLIAKWLETVDELARREITVTSAKNALEGALSIREFDGSLVRHETFVFLDVVWLARILKPLLNHKDEESFDGLVNLGDTGDTRVTLEDPLDIVSWFRLKNEGVIEPRLACALWPDGLSEHVLPTLASLGLTFPLENDPAEGLVVLLRQKPDCPESVGKVIDTFCSEHIPAFSASWKIFLGVPPGAIEKVLTRCCNLGGVRTFWRSAVFVHGGHGYQGGHEMFAVVLEYSSANNELTAKIFGDISTPTPWMALSYVMSAVSLMMRDFPGLRSRGSLKCPQHGDAMLLATKVPRPGDKFLEGSRCPQCSADTRGLGAAAIDLVRMVDIRLDRDEIFHEVKERFVDLEGRYSFSSPAGSSKGENLLIQKIDGVAIAVHGGFNEMKGEANGIRAGLGDVKGEIRGGFHEMKEGLRDVQVEVRGGFEDTKAELGDVKGELKGGVVEMKAGLRHVEDEVKGGLGMLKGRLENVFKNTQEILMRLKNLQAPNYLYPRLVAVEEVASGSTPSRAHGMKRVLSKLRGVGKKEMVLHFLCPVDMTKVPCGYGGEGYRFRETRGWVKKISPVLQVAVVTAKVALNATAGLNVNISEFLKDVKDGLADELVDRSLDEDALLRVVSGEEDVDADMQNDTRASYEALKKLMDKEQVGRLKNARDGDGYIDFRDKMKRVPDGRGGMVWVRNENVQRWLDSHSNTAPSR</sequence>
<evidence type="ECO:0000313" key="3">
    <source>
        <dbReference type="EMBL" id="CBJ26193.1"/>
    </source>
</evidence>
<dbReference type="eggNOG" id="ENOG502S4YE">
    <property type="taxonomic scope" value="Eukaryota"/>
</dbReference>
<dbReference type="InParanoid" id="D7FUC3"/>
<organism evidence="3 4">
    <name type="scientific">Ectocarpus siliculosus</name>
    <name type="common">Brown alga</name>
    <name type="synonym">Conferva siliculosa</name>
    <dbReference type="NCBI Taxonomy" id="2880"/>
    <lineage>
        <taxon>Eukaryota</taxon>
        <taxon>Sar</taxon>
        <taxon>Stramenopiles</taxon>
        <taxon>Ochrophyta</taxon>
        <taxon>PX clade</taxon>
        <taxon>Phaeophyceae</taxon>
        <taxon>Ectocarpales</taxon>
        <taxon>Ectocarpaceae</taxon>
        <taxon>Ectocarpus</taxon>
    </lineage>
</organism>
<dbReference type="FunFam" id="3.80.10.10:FF:000383">
    <property type="entry name" value="Leucine-rich repeat receptor protein kinase EMS1"/>
    <property type="match status" value="1"/>
</dbReference>
<dbReference type="OrthoDB" id="776842at2759"/>
<keyword evidence="4" id="KW-1185">Reference proteome</keyword>
<dbReference type="AlphaFoldDB" id="D7FUC3"/>
<dbReference type="Gene3D" id="3.40.50.300">
    <property type="entry name" value="P-loop containing nucleotide triphosphate hydrolases"/>
    <property type="match status" value="1"/>
</dbReference>
<reference evidence="3 4" key="1">
    <citation type="journal article" date="2010" name="Nature">
        <title>The Ectocarpus genome and the independent evolution of multicellularity in brown algae.</title>
        <authorList>
            <person name="Cock J.M."/>
            <person name="Sterck L."/>
            <person name="Rouze P."/>
            <person name="Scornet D."/>
            <person name="Allen A.E."/>
            <person name="Amoutzias G."/>
            <person name="Anthouard V."/>
            <person name="Artiguenave F."/>
            <person name="Aury J.M."/>
            <person name="Badger J.H."/>
            <person name="Beszteri B."/>
            <person name="Billiau K."/>
            <person name="Bonnet E."/>
            <person name="Bothwell J.H."/>
            <person name="Bowler C."/>
            <person name="Boyen C."/>
            <person name="Brownlee C."/>
            <person name="Carrano C.J."/>
            <person name="Charrier B."/>
            <person name="Cho G.Y."/>
            <person name="Coelho S.M."/>
            <person name="Collen J."/>
            <person name="Corre E."/>
            <person name="Da Silva C."/>
            <person name="Delage L."/>
            <person name="Delaroque N."/>
            <person name="Dittami S.M."/>
            <person name="Doulbeau S."/>
            <person name="Elias M."/>
            <person name="Farnham G."/>
            <person name="Gachon C.M."/>
            <person name="Gschloessl B."/>
            <person name="Heesch S."/>
            <person name="Jabbari K."/>
            <person name="Jubin C."/>
            <person name="Kawai H."/>
            <person name="Kimura K."/>
            <person name="Kloareg B."/>
            <person name="Kupper F.C."/>
            <person name="Lang D."/>
            <person name="Le Bail A."/>
            <person name="Leblanc C."/>
            <person name="Lerouge P."/>
            <person name="Lohr M."/>
            <person name="Lopez P.J."/>
            <person name="Martens C."/>
            <person name="Maumus F."/>
            <person name="Michel G."/>
            <person name="Miranda-Saavedra D."/>
            <person name="Morales J."/>
            <person name="Moreau H."/>
            <person name="Motomura T."/>
            <person name="Nagasato C."/>
            <person name="Napoli C.A."/>
            <person name="Nelson D.R."/>
            <person name="Nyvall-Collen P."/>
            <person name="Peters A.F."/>
            <person name="Pommier C."/>
            <person name="Potin P."/>
            <person name="Poulain J."/>
            <person name="Quesneville H."/>
            <person name="Read B."/>
            <person name="Rensing S.A."/>
            <person name="Ritter A."/>
            <person name="Rousvoal S."/>
            <person name="Samanta M."/>
            <person name="Samson G."/>
            <person name="Schroeder D.C."/>
            <person name="Segurens B."/>
            <person name="Strittmatter M."/>
            <person name="Tonon T."/>
            <person name="Tregear J.W."/>
            <person name="Valentin K."/>
            <person name="von Dassow P."/>
            <person name="Yamagishi T."/>
            <person name="Van de Peer Y."/>
            <person name="Wincker P."/>
        </authorList>
    </citation>
    <scope>NUCLEOTIDE SEQUENCE [LARGE SCALE GENOMIC DNA]</scope>
    <source>
        <strain evidence="4">Ec32 / CCAP1310/4</strain>
    </source>
</reference>
<dbReference type="EMBL" id="FN648453">
    <property type="protein sequence ID" value="CBJ26193.1"/>
    <property type="molecule type" value="Genomic_DNA"/>
</dbReference>
<dbReference type="InterPro" id="IPR032675">
    <property type="entry name" value="LRR_dom_sf"/>
</dbReference>
<evidence type="ECO:0000313" key="4">
    <source>
        <dbReference type="Proteomes" id="UP000002630"/>
    </source>
</evidence>
<proteinExistence type="predicted"/>
<keyword evidence="2" id="KW-0677">Repeat</keyword>
<dbReference type="PRINTS" id="PR00449">
    <property type="entry name" value="RASTRNSFRMNG"/>
</dbReference>
<dbReference type="Proteomes" id="UP000002630">
    <property type="component" value="Linkage Group LG09"/>
</dbReference>
<dbReference type="EMBL" id="FN649734">
    <property type="protein sequence ID" value="CBJ26193.1"/>
    <property type="molecule type" value="Genomic_DNA"/>
</dbReference>
<name>D7FUC3_ECTSI</name>
<dbReference type="Pfam" id="PF08477">
    <property type="entry name" value="Roc"/>
    <property type="match status" value="1"/>
</dbReference>
<dbReference type="SUPFAM" id="SSF52540">
    <property type="entry name" value="P-loop containing nucleoside triphosphate hydrolases"/>
    <property type="match status" value="1"/>
</dbReference>